<organism evidence="1">
    <name type="scientific">Desulfobacca acetoxidans</name>
    <dbReference type="NCBI Taxonomy" id="60893"/>
    <lineage>
        <taxon>Bacteria</taxon>
        <taxon>Pseudomonadati</taxon>
        <taxon>Thermodesulfobacteriota</taxon>
        <taxon>Desulfobaccia</taxon>
        <taxon>Desulfobaccales</taxon>
        <taxon>Desulfobaccaceae</taxon>
        <taxon>Desulfobacca</taxon>
    </lineage>
</organism>
<name>A0A7C3SLS9_9BACT</name>
<proteinExistence type="predicted"/>
<evidence type="ECO:0000313" key="1">
    <source>
        <dbReference type="EMBL" id="HGB15425.1"/>
    </source>
</evidence>
<protein>
    <submittedName>
        <fullName evidence="1">Uncharacterized protein</fullName>
    </submittedName>
</protein>
<dbReference type="AlphaFoldDB" id="A0A7C3SLS9"/>
<gene>
    <name evidence="1" type="ORF">ENV62_09365</name>
</gene>
<sequence length="208" mass="23788">MLRRLFSRFVRDRAIHKCTLRIDFYPEDRAVLSIIWHQSAGQEADTVILGLYFYARILFELAEANETRVAKELMTFLDKVRDLVLAEEGVKRPQLPLGAVKLGDAPDQEPPLRRYQADFHQIPEGAIRLDFQASLGKEGFYLPAAFLVFLQSCINSLSDASLRQLITAIGRLHTYYRFRKDFWDSVALVDGPAFALAQEEIAGEERKP</sequence>
<accession>A0A7C3SLS9</accession>
<dbReference type="EMBL" id="DTHB01000053">
    <property type="protein sequence ID" value="HGB15425.1"/>
    <property type="molecule type" value="Genomic_DNA"/>
</dbReference>
<reference evidence="1" key="1">
    <citation type="journal article" date="2020" name="mSystems">
        <title>Genome- and Community-Level Interaction Insights into Carbon Utilization and Element Cycling Functions of Hydrothermarchaeota in Hydrothermal Sediment.</title>
        <authorList>
            <person name="Zhou Z."/>
            <person name="Liu Y."/>
            <person name="Xu W."/>
            <person name="Pan J."/>
            <person name="Luo Z.H."/>
            <person name="Li M."/>
        </authorList>
    </citation>
    <scope>NUCLEOTIDE SEQUENCE [LARGE SCALE GENOMIC DNA]</scope>
    <source>
        <strain evidence="1">SpSt-776</strain>
    </source>
</reference>
<comment type="caution">
    <text evidence="1">The sequence shown here is derived from an EMBL/GenBank/DDBJ whole genome shotgun (WGS) entry which is preliminary data.</text>
</comment>